<evidence type="ECO:0000313" key="2">
    <source>
        <dbReference type="EMBL" id="ORX83576.1"/>
    </source>
</evidence>
<name>A0A1Y1XDQ1_9FUNG</name>
<feature type="region of interest" description="Disordered" evidence="1">
    <location>
        <begin position="548"/>
        <end position="579"/>
    </location>
</feature>
<sequence length="607" mass="69939">MDYKIFLLFLTLYVQYIFCRTVKFKVISFGKKTYVQIVGGDKYQLSPVSSDDILHSVEVSNVSSSEFKYYYIVDDVKEDFQRTFKSDTNKTYNEFYGRKDTIKTLKTFKHPSDLKTWDRSIGRTSLFDESYIPTVHITGDTAENFFHEPKKYNGSKLESVKFYLKDSVESFTKVYTTNKNRDFSKFQIKFELNNSSGEKRDINGRYILKLRNGGEDPLNLRQYIYGNIIQAIGMPSLHSVMVRVYYNKKPAGFYTLQETVPTDSFIKTEFYGNPSTGKVNAPKPLGTVLDGTTGSDFEYKPNDGDYYGVYEGASKDKLIAFCKALSELDPSSESKLSEFEKKWFDIDTFHKAMAMEYLTGDWDGYWYTTSNFAVYDDPNESSNGAYKFYFITQDHDETFGVGLEGNINTVGYKFPQQSYTTMINRTWNIAEDDAKYRTLVDKFIGSTPKLQKRFEKTLLSIVSNIFNPVAFREVVNSYYERFEPEVKWDYSFTRPFVKKNQNPNFGYSDFLKNFEEGLPGLNWGIYEWKTTTTTKKTTTKTTKKITTTTRKTTTKTTKKTTTKTTKKTTTTTSKSTATNNLSTDGACGTKNGKTKGREYTSIKSLFI</sequence>
<comment type="caution">
    <text evidence="2">The sequence shown here is derived from an EMBL/GenBank/DDBJ whole genome shotgun (WGS) entry which is preliminary data.</text>
</comment>
<evidence type="ECO:0000256" key="1">
    <source>
        <dbReference type="SAM" id="MobiDB-lite"/>
    </source>
</evidence>
<dbReference type="AlphaFoldDB" id="A0A1Y1XDQ1"/>
<evidence type="ECO:0008006" key="4">
    <source>
        <dbReference type="Google" id="ProtNLM"/>
    </source>
</evidence>
<dbReference type="InterPro" id="IPR014867">
    <property type="entry name" value="Spore_coat_CotH_CotH2/3/7"/>
</dbReference>
<feature type="compositionally biased region" description="Basic residues" evidence="1">
    <location>
        <begin position="552"/>
        <end position="566"/>
    </location>
</feature>
<evidence type="ECO:0000313" key="3">
    <source>
        <dbReference type="Proteomes" id="UP000193944"/>
    </source>
</evidence>
<dbReference type="PANTHER" id="PTHR40050:SF1">
    <property type="entry name" value="INNER SPORE COAT PROTEIN H"/>
    <property type="match status" value="1"/>
</dbReference>
<keyword evidence="3" id="KW-1185">Reference proteome</keyword>
<dbReference type="Proteomes" id="UP000193944">
    <property type="component" value="Unassembled WGS sequence"/>
</dbReference>
<dbReference type="PANTHER" id="PTHR40050">
    <property type="entry name" value="INNER SPORE COAT PROTEIN H"/>
    <property type="match status" value="1"/>
</dbReference>
<protein>
    <recommendedName>
        <fullName evidence="4">Coth-domain-containing protein</fullName>
    </recommendedName>
</protein>
<feature type="compositionally biased region" description="Low complexity" evidence="1">
    <location>
        <begin position="567"/>
        <end position="578"/>
    </location>
</feature>
<accession>A0A1Y1XDQ1</accession>
<dbReference type="OrthoDB" id="2387105at2759"/>
<gene>
    <name evidence="2" type="ORF">BCR32DRAFT_266873</name>
</gene>
<reference evidence="2 3" key="2">
    <citation type="submission" date="2016-08" db="EMBL/GenBank/DDBJ databases">
        <title>Pervasive Adenine N6-methylation of Active Genes in Fungi.</title>
        <authorList>
            <consortium name="DOE Joint Genome Institute"/>
            <person name="Mondo S.J."/>
            <person name="Dannebaum R.O."/>
            <person name="Kuo R.C."/>
            <person name="Labutti K."/>
            <person name="Haridas S."/>
            <person name="Kuo A."/>
            <person name="Salamov A."/>
            <person name="Ahrendt S.R."/>
            <person name="Lipzen A."/>
            <person name="Sullivan W."/>
            <person name="Andreopoulos W.B."/>
            <person name="Clum A."/>
            <person name="Lindquist E."/>
            <person name="Daum C."/>
            <person name="Ramamoorthy G.K."/>
            <person name="Gryganskyi A."/>
            <person name="Culley D."/>
            <person name="Magnuson J.K."/>
            <person name="James T.Y."/>
            <person name="O'Malley M.A."/>
            <person name="Stajich J.E."/>
            <person name="Spatafora J.W."/>
            <person name="Visel A."/>
            <person name="Grigoriev I.V."/>
        </authorList>
    </citation>
    <scope>NUCLEOTIDE SEQUENCE [LARGE SCALE GENOMIC DNA]</scope>
    <source>
        <strain evidence="2 3">S4</strain>
    </source>
</reference>
<dbReference type="STRING" id="1754192.A0A1Y1XDQ1"/>
<reference evidence="2 3" key="1">
    <citation type="submission" date="2016-08" db="EMBL/GenBank/DDBJ databases">
        <title>A Parts List for Fungal Cellulosomes Revealed by Comparative Genomics.</title>
        <authorList>
            <consortium name="DOE Joint Genome Institute"/>
            <person name="Haitjema C.H."/>
            <person name="Gilmore S.P."/>
            <person name="Henske J.K."/>
            <person name="Solomon K.V."/>
            <person name="De Groot R."/>
            <person name="Kuo A."/>
            <person name="Mondo S.J."/>
            <person name="Salamov A.A."/>
            <person name="Labutti K."/>
            <person name="Zhao Z."/>
            <person name="Chiniquy J."/>
            <person name="Barry K."/>
            <person name="Brewer H.M."/>
            <person name="Purvine S.O."/>
            <person name="Wright A.T."/>
            <person name="Boxma B."/>
            <person name="Van Alen T."/>
            <person name="Hackstein J.H."/>
            <person name="Baker S.E."/>
            <person name="Grigoriev I.V."/>
            <person name="O'Malley M.A."/>
        </authorList>
    </citation>
    <scope>NUCLEOTIDE SEQUENCE [LARGE SCALE GENOMIC DNA]</scope>
    <source>
        <strain evidence="2 3">S4</strain>
    </source>
</reference>
<dbReference type="EMBL" id="MCFG01000070">
    <property type="protein sequence ID" value="ORX83576.1"/>
    <property type="molecule type" value="Genomic_DNA"/>
</dbReference>
<proteinExistence type="predicted"/>
<dbReference type="Pfam" id="PF08757">
    <property type="entry name" value="CotH"/>
    <property type="match status" value="1"/>
</dbReference>
<organism evidence="2 3">
    <name type="scientific">Anaeromyces robustus</name>
    <dbReference type="NCBI Taxonomy" id="1754192"/>
    <lineage>
        <taxon>Eukaryota</taxon>
        <taxon>Fungi</taxon>
        <taxon>Fungi incertae sedis</taxon>
        <taxon>Chytridiomycota</taxon>
        <taxon>Chytridiomycota incertae sedis</taxon>
        <taxon>Neocallimastigomycetes</taxon>
        <taxon>Neocallimastigales</taxon>
        <taxon>Neocallimastigaceae</taxon>
        <taxon>Anaeromyces</taxon>
    </lineage>
</organism>